<dbReference type="KEGG" id="kpie:N5580_13315"/>
<dbReference type="Proteomes" id="UP001211544">
    <property type="component" value="Chromosome"/>
</dbReference>
<evidence type="ECO:0000313" key="1">
    <source>
        <dbReference type="EMBL" id="WBG90066.1"/>
    </source>
</evidence>
<protein>
    <submittedName>
        <fullName evidence="1">Uncharacterized protein</fullName>
    </submittedName>
</protein>
<organism evidence="1 2">
    <name type="scientific">Pantoea piersonii</name>
    <dbReference type="NCBI Taxonomy" id="2364647"/>
    <lineage>
        <taxon>Bacteria</taxon>
        <taxon>Pseudomonadati</taxon>
        <taxon>Pseudomonadota</taxon>
        <taxon>Gammaproteobacteria</taxon>
        <taxon>Enterobacterales</taxon>
        <taxon>Erwiniaceae</taxon>
        <taxon>Pantoea</taxon>
    </lineage>
</organism>
<accession>A0AAJ5U8P2</accession>
<dbReference type="AlphaFoldDB" id="A0AAJ5U8P2"/>
<keyword evidence="2" id="KW-1185">Reference proteome</keyword>
<proteinExistence type="predicted"/>
<name>A0AAJ5U8P2_9GAMM</name>
<evidence type="ECO:0000313" key="2">
    <source>
        <dbReference type="Proteomes" id="UP001211544"/>
    </source>
</evidence>
<dbReference type="RefSeq" id="WP_269949374.1">
    <property type="nucleotide sequence ID" value="NZ_CP104758.1"/>
</dbReference>
<reference evidence="1 2" key="1">
    <citation type="journal article" date="2022" name="J Glob Antimicrob Resist">
        <title>First complete genome of a multidrug resistant strain of the novel human pathogen Kalamiella piersonii (GABEKP28) identified in human saliva.</title>
        <authorList>
            <person name="McDonagh F."/>
            <person name="Singh N.K."/>
            <person name="Venkateswaran K."/>
            <person name="Lonappan A.M."/>
            <person name="Hallahan B."/>
            <person name="Tuohy A."/>
            <person name="Burke L."/>
            <person name="Kovarova A."/>
            <person name="Miliotis G."/>
        </authorList>
    </citation>
    <scope>NUCLEOTIDE SEQUENCE [LARGE SCALE GENOMIC DNA]</scope>
    <source>
        <strain evidence="1 2">GABEKP28</strain>
    </source>
</reference>
<gene>
    <name evidence="1" type="ORF">N5580_13315</name>
</gene>
<sequence>MTNEDRQALIAPCKMRVEQLEKYCARNPDEQDAKIDLALVRVALEALTAPQPAPVK</sequence>
<dbReference type="EMBL" id="CP104758">
    <property type="protein sequence ID" value="WBG90066.1"/>
    <property type="molecule type" value="Genomic_DNA"/>
</dbReference>